<feature type="transmembrane region" description="Helical" evidence="6">
    <location>
        <begin position="39"/>
        <end position="63"/>
    </location>
</feature>
<evidence type="ECO:0000256" key="4">
    <source>
        <dbReference type="ARBA" id="ARBA00022989"/>
    </source>
</evidence>
<comment type="subcellular location">
    <subcellularLocation>
        <location evidence="1">Cell membrane</location>
        <topology evidence="1">Multi-pass membrane protein</topology>
    </subcellularLocation>
</comment>
<keyword evidence="3 6" id="KW-0812">Transmembrane</keyword>
<dbReference type="PANTHER" id="PTHR30086">
    <property type="entry name" value="ARGININE EXPORTER PROTEIN ARGO"/>
    <property type="match status" value="1"/>
</dbReference>
<feature type="transmembrane region" description="Helical" evidence="6">
    <location>
        <begin position="148"/>
        <end position="170"/>
    </location>
</feature>
<reference evidence="7 8" key="1">
    <citation type="submission" date="2018-08" db="EMBL/GenBank/DDBJ databases">
        <title>Complete genome sequence of JP2-74.</title>
        <authorList>
            <person name="Wu L."/>
        </authorList>
    </citation>
    <scope>NUCLEOTIDE SEQUENCE [LARGE SCALE GENOMIC DNA]</scope>
    <source>
        <strain evidence="7 8">JP2-74</strain>
    </source>
</reference>
<feature type="transmembrane region" description="Helical" evidence="6">
    <location>
        <begin position="182"/>
        <end position="200"/>
    </location>
</feature>
<organism evidence="7 8">
    <name type="scientific">Chromobacterium rhizoryzae</name>
    <dbReference type="NCBI Taxonomy" id="1778675"/>
    <lineage>
        <taxon>Bacteria</taxon>
        <taxon>Pseudomonadati</taxon>
        <taxon>Pseudomonadota</taxon>
        <taxon>Betaproteobacteria</taxon>
        <taxon>Neisseriales</taxon>
        <taxon>Chromobacteriaceae</taxon>
        <taxon>Chromobacterium</taxon>
    </lineage>
</organism>
<evidence type="ECO:0000313" key="8">
    <source>
        <dbReference type="Proteomes" id="UP000259465"/>
    </source>
</evidence>
<name>A0AAD0RS78_9NEIS</name>
<dbReference type="PANTHER" id="PTHR30086:SF21">
    <property type="entry name" value="TRANSPORT PROTEIN"/>
    <property type="match status" value="1"/>
</dbReference>
<keyword evidence="4 6" id="KW-1133">Transmembrane helix</keyword>
<evidence type="ECO:0000256" key="3">
    <source>
        <dbReference type="ARBA" id="ARBA00022692"/>
    </source>
</evidence>
<dbReference type="Proteomes" id="UP000259465">
    <property type="component" value="Chromosome"/>
</dbReference>
<accession>A0AAD0RS78</accession>
<dbReference type="GO" id="GO:0005886">
    <property type="term" value="C:plasma membrane"/>
    <property type="evidence" value="ECO:0007669"/>
    <property type="project" value="UniProtKB-SubCell"/>
</dbReference>
<dbReference type="Pfam" id="PF01810">
    <property type="entry name" value="LysE"/>
    <property type="match status" value="1"/>
</dbReference>
<keyword evidence="8" id="KW-1185">Reference proteome</keyword>
<dbReference type="InterPro" id="IPR001123">
    <property type="entry name" value="LeuE-type"/>
</dbReference>
<dbReference type="RefSeq" id="WP_107732710.1">
    <property type="nucleotide sequence ID" value="NZ_CP031968.1"/>
</dbReference>
<sequence>MNELLTVALLTLLAVISPGADFAVITRNSLQYGRGHGLLGAFGIALGVQFHVLCALLGVSLLLSRTPWLLAGFKLLGAAYLLYIGYRTFVQPPLAAGPAERDRRQSAWAALRAGLLCNALNPKTSLFVLSLFSQAVNADTPLSLRAGYGLFISAAHLAWFALVALLFTQPRLHAGMLRRQHGLNRIIGCALIGLGTALALR</sequence>
<evidence type="ECO:0000256" key="6">
    <source>
        <dbReference type="SAM" id="Phobius"/>
    </source>
</evidence>
<keyword evidence="2" id="KW-1003">Cell membrane</keyword>
<dbReference type="PIRSF" id="PIRSF006324">
    <property type="entry name" value="LeuE"/>
    <property type="match status" value="1"/>
</dbReference>
<evidence type="ECO:0000313" key="7">
    <source>
        <dbReference type="EMBL" id="AXT47542.1"/>
    </source>
</evidence>
<evidence type="ECO:0000256" key="5">
    <source>
        <dbReference type="ARBA" id="ARBA00023136"/>
    </source>
</evidence>
<dbReference type="AlphaFoldDB" id="A0AAD0RS78"/>
<proteinExistence type="predicted"/>
<dbReference type="GO" id="GO:0015171">
    <property type="term" value="F:amino acid transmembrane transporter activity"/>
    <property type="evidence" value="ECO:0007669"/>
    <property type="project" value="TreeGrafter"/>
</dbReference>
<evidence type="ECO:0000256" key="1">
    <source>
        <dbReference type="ARBA" id="ARBA00004651"/>
    </source>
</evidence>
<gene>
    <name evidence="7" type="ORF">D1345_15700</name>
</gene>
<protein>
    <submittedName>
        <fullName evidence="7">LysE family translocator</fullName>
    </submittedName>
</protein>
<dbReference type="KEGG" id="crz:D1345_15700"/>
<keyword evidence="5 6" id="KW-0472">Membrane</keyword>
<feature type="transmembrane region" description="Helical" evidence="6">
    <location>
        <begin position="68"/>
        <end position="86"/>
    </location>
</feature>
<evidence type="ECO:0000256" key="2">
    <source>
        <dbReference type="ARBA" id="ARBA00022475"/>
    </source>
</evidence>
<dbReference type="EMBL" id="CP031968">
    <property type="protein sequence ID" value="AXT47542.1"/>
    <property type="molecule type" value="Genomic_DNA"/>
</dbReference>